<dbReference type="SUPFAM" id="SSF46955">
    <property type="entry name" value="Putative DNA-binding domain"/>
    <property type="match status" value="1"/>
</dbReference>
<dbReference type="KEGG" id="asui:ASUIS_1534"/>
<dbReference type="RefSeq" id="WP_118886536.1">
    <property type="nucleotide sequence ID" value="NZ_CP032100.1"/>
</dbReference>
<evidence type="ECO:0000313" key="3">
    <source>
        <dbReference type="Proteomes" id="UP000263040"/>
    </source>
</evidence>
<protein>
    <submittedName>
        <fullName evidence="2">DNA-binding protein (HTH domain)</fullName>
    </submittedName>
</protein>
<name>A0AAD0WQQ6_9BACT</name>
<organism evidence="2 3">
    <name type="scientific">Arcobacter suis CECT 7833</name>
    <dbReference type="NCBI Taxonomy" id="663365"/>
    <lineage>
        <taxon>Bacteria</taxon>
        <taxon>Pseudomonadati</taxon>
        <taxon>Campylobacterota</taxon>
        <taxon>Epsilonproteobacteria</taxon>
        <taxon>Campylobacterales</taxon>
        <taxon>Arcobacteraceae</taxon>
        <taxon>Arcobacter</taxon>
    </lineage>
</organism>
<dbReference type="GO" id="GO:0003677">
    <property type="term" value="F:DNA binding"/>
    <property type="evidence" value="ECO:0007669"/>
    <property type="project" value="UniProtKB-KW"/>
</dbReference>
<dbReference type="Pfam" id="PF12728">
    <property type="entry name" value="HTH_17"/>
    <property type="match status" value="1"/>
</dbReference>
<feature type="domain" description="Helix-turn-helix" evidence="1">
    <location>
        <begin position="19"/>
        <end position="71"/>
    </location>
</feature>
<keyword evidence="2" id="KW-0238">DNA-binding</keyword>
<proteinExistence type="predicted"/>
<sequence>MTLEELNNARPELKGCICLNQKQTAEIIGVSSSTLDNWRKIGLGPAFKKIDSGKKGRVLYPKNAIIEWLSNTVKTA</sequence>
<dbReference type="InterPro" id="IPR036388">
    <property type="entry name" value="WH-like_DNA-bd_sf"/>
</dbReference>
<dbReference type="EMBL" id="CP032100">
    <property type="protein sequence ID" value="AXX90014.1"/>
    <property type="molecule type" value="Genomic_DNA"/>
</dbReference>
<dbReference type="AlphaFoldDB" id="A0AAD0WQQ6"/>
<gene>
    <name evidence="2" type="ORF">ASUIS_1534</name>
</gene>
<reference evidence="2 3" key="1">
    <citation type="submission" date="2018-08" db="EMBL/GenBank/DDBJ databases">
        <title>Complete genome of the Arcobacter suis type strain LMG 26152.</title>
        <authorList>
            <person name="Miller W.G."/>
            <person name="Yee E."/>
            <person name="Bono J.L."/>
        </authorList>
    </citation>
    <scope>NUCLEOTIDE SEQUENCE [LARGE SCALE GENOMIC DNA]</scope>
    <source>
        <strain evidence="2 3">CECT 7833</strain>
    </source>
</reference>
<dbReference type="Proteomes" id="UP000263040">
    <property type="component" value="Chromosome"/>
</dbReference>
<evidence type="ECO:0000313" key="2">
    <source>
        <dbReference type="EMBL" id="AXX90014.1"/>
    </source>
</evidence>
<dbReference type="InterPro" id="IPR041657">
    <property type="entry name" value="HTH_17"/>
</dbReference>
<dbReference type="Gene3D" id="1.10.10.10">
    <property type="entry name" value="Winged helix-like DNA-binding domain superfamily/Winged helix DNA-binding domain"/>
    <property type="match status" value="1"/>
</dbReference>
<evidence type="ECO:0000259" key="1">
    <source>
        <dbReference type="Pfam" id="PF12728"/>
    </source>
</evidence>
<keyword evidence="3" id="KW-1185">Reference proteome</keyword>
<accession>A0AAD0WQQ6</accession>
<dbReference type="InterPro" id="IPR009061">
    <property type="entry name" value="DNA-bd_dom_put_sf"/>
</dbReference>